<dbReference type="GO" id="GO:0042026">
    <property type="term" value="P:protein refolding"/>
    <property type="evidence" value="ECO:0007669"/>
    <property type="project" value="TreeGrafter"/>
</dbReference>
<feature type="compositionally biased region" description="Basic and acidic residues" evidence="3">
    <location>
        <begin position="358"/>
        <end position="367"/>
    </location>
</feature>
<comment type="similarity">
    <text evidence="1 2">Belongs to the small heat shock protein (HSP20) family.</text>
</comment>
<dbReference type="InterPro" id="IPR001436">
    <property type="entry name" value="Alpha-crystallin/sHSP_animal"/>
</dbReference>
<dbReference type="InterPro" id="IPR002068">
    <property type="entry name" value="A-crystallin/Hsp20_dom"/>
</dbReference>
<dbReference type="GO" id="GO:0009408">
    <property type="term" value="P:response to heat"/>
    <property type="evidence" value="ECO:0007669"/>
    <property type="project" value="TreeGrafter"/>
</dbReference>
<dbReference type="PANTHER" id="PTHR45640">
    <property type="entry name" value="HEAT SHOCK PROTEIN HSP-12.2-RELATED"/>
    <property type="match status" value="1"/>
</dbReference>
<feature type="region of interest" description="Disordered" evidence="3">
    <location>
        <begin position="314"/>
        <end position="422"/>
    </location>
</feature>
<dbReference type="PRINTS" id="PR00299">
    <property type="entry name" value="ACRYSTALLIN"/>
</dbReference>
<dbReference type="InterPro" id="IPR008978">
    <property type="entry name" value="HSP20-like_chaperone"/>
</dbReference>
<evidence type="ECO:0000313" key="6">
    <source>
        <dbReference type="Proteomes" id="UP000283509"/>
    </source>
</evidence>
<protein>
    <submittedName>
        <fullName evidence="5">Heat shock protein 21</fullName>
    </submittedName>
</protein>
<dbReference type="GO" id="GO:0005737">
    <property type="term" value="C:cytoplasm"/>
    <property type="evidence" value="ECO:0007669"/>
    <property type="project" value="TreeGrafter"/>
</dbReference>
<comment type="caution">
    <text evidence="5">The sequence shown here is derived from an EMBL/GenBank/DDBJ whole genome shotgun (WGS) entry which is preliminary data.</text>
</comment>
<feature type="domain" description="SHSP" evidence="4">
    <location>
        <begin position="122"/>
        <end position="229"/>
    </location>
</feature>
<dbReference type="PROSITE" id="PS01031">
    <property type="entry name" value="SHSP"/>
    <property type="match status" value="1"/>
</dbReference>
<dbReference type="Gene3D" id="2.60.40.790">
    <property type="match status" value="1"/>
</dbReference>
<proteinExistence type="inferred from homology"/>
<dbReference type="SUPFAM" id="SSF49764">
    <property type="entry name" value="HSP20-like chaperones"/>
    <property type="match status" value="1"/>
</dbReference>
<reference evidence="5 6" key="1">
    <citation type="submission" date="2018-04" db="EMBL/GenBank/DDBJ databases">
        <authorList>
            <person name="Zhang X."/>
            <person name="Yuan J."/>
            <person name="Li F."/>
            <person name="Xiang J."/>
        </authorList>
    </citation>
    <scope>NUCLEOTIDE SEQUENCE [LARGE SCALE GENOMIC DNA]</scope>
    <source>
        <tissue evidence="5">Muscle</tissue>
    </source>
</reference>
<feature type="region of interest" description="Disordered" evidence="3">
    <location>
        <begin position="263"/>
        <end position="284"/>
    </location>
</feature>
<dbReference type="OrthoDB" id="10058145at2759"/>
<evidence type="ECO:0000259" key="4">
    <source>
        <dbReference type="PROSITE" id="PS01031"/>
    </source>
</evidence>
<dbReference type="EMBL" id="QCYY01003989">
    <property type="protein sequence ID" value="ROT61788.1"/>
    <property type="molecule type" value="Genomic_DNA"/>
</dbReference>
<sequence length="443" mass="48915">MGVDQVSDRFRGSLYGRPGGAVCAWLPCDPHQRPTTILSPAHGLRACPSRNQRHRQSLACSTLKMVGTKTTKTVTVERRGAFSDDPFFKDSLDEWDQAMKNVVDRWDKQPTRTVYRQIRSSNVTSDDSQAVSCTEEDGKYKMIIDVKDFKPEDINVKTVDDTVVVEGKIEKKEGNAVSTQMFTRRFMLPSNVDLNAITSALSRDGVLTINAPKLATQGAKGRLTGAPSGKNGTTTVTTSTINPLAFGPSIGKTAGNDKRYLNHTPLHDEPPSQTTTVVRTEVDRGSRDHWTSFNDMVEKSQREMEDMMRRHTLNSSLDAPTSPPSVSTNLTISTQPSARPPAGVATNRDVVKSGNNVTEREEQRWDDNPAPGLTRHNRVLNEKTAMKGADGSVIGNKERMEKESHAEGSNEEVLPDGTKRKTFTKSYETRKVYSFNSGDPKAV</sequence>
<dbReference type="PANTHER" id="PTHR45640:SF26">
    <property type="entry name" value="RE23625P"/>
    <property type="match status" value="1"/>
</dbReference>
<evidence type="ECO:0000256" key="2">
    <source>
        <dbReference type="RuleBase" id="RU003616"/>
    </source>
</evidence>
<feature type="compositionally biased region" description="Polar residues" evidence="3">
    <location>
        <begin position="314"/>
        <end position="337"/>
    </location>
</feature>
<evidence type="ECO:0000256" key="3">
    <source>
        <dbReference type="SAM" id="MobiDB-lite"/>
    </source>
</evidence>
<keyword evidence="6" id="KW-1185">Reference proteome</keyword>
<feature type="region of interest" description="Disordered" evidence="3">
    <location>
        <begin position="220"/>
        <end position="240"/>
    </location>
</feature>
<dbReference type="Pfam" id="PF00011">
    <property type="entry name" value="HSP20"/>
    <property type="match status" value="1"/>
</dbReference>
<dbReference type="CDD" id="cd06526">
    <property type="entry name" value="metazoan_ACD"/>
    <property type="match status" value="1"/>
</dbReference>
<feature type="compositionally biased region" description="Basic and acidic residues" evidence="3">
    <location>
        <begin position="396"/>
        <end position="408"/>
    </location>
</feature>
<organism evidence="5 6">
    <name type="scientific">Penaeus vannamei</name>
    <name type="common">Whiteleg shrimp</name>
    <name type="synonym">Litopenaeus vannamei</name>
    <dbReference type="NCBI Taxonomy" id="6689"/>
    <lineage>
        <taxon>Eukaryota</taxon>
        <taxon>Metazoa</taxon>
        <taxon>Ecdysozoa</taxon>
        <taxon>Arthropoda</taxon>
        <taxon>Crustacea</taxon>
        <taxon>Multicrustacea</taxon>
        <taxon>Malacostraca</taxon>
        <taxon>Eumalacostraca</taxon>
        <taxon>Eucarida</taxon>
        <taxon>Decapoda</taxon>
        <taxon>Dendrobranchiata</taxon>
        <taxon>Penaeoidea</taxon>
        <taxon>Penaeidae</taxon>
        <taxon>Penaeus</taxon>
    </lineage>
</organism>
<dbReference type="Proteomes" id="UP000283509">
    <property type="component" value="Unassembled WGS sequence"/>
</dbReference>
<dbReference type="GO" id="GO:0051082">
    <property type="term" value="F:unfolded protein binding"/>
    <property type="evidence" value="ECO:0007669"/>
    <property type="project" value="TreeGrafter"/>
</dbReference>
<evidence type="ECO:0000313" key="5">
    <source>
        <dbReference type="EMBL" id="ROT61788.1"/>
    </source>
</evidence>
<reference evidence="5 6" key="2">
    <citation type="submission" date="2019-01" db="EMBL/GenBank/DDBJ databases">
        <title>The decoding of complex shrimp genome reveals the adaptation for benthos swimmer, frequently molting mechanism and breeding impact on genome.</title>
        <authorList>
            <person name="Sun Y."/>
            <person name="Gao Y."/>
            <person name="Yu Y."/>
        </authorList>
    </citation>
    <scope>NUCLEOTIDE SEQUENCE [LARGE SCALE GENOMIC DNA]</scope>
    <source>
        <tissue evidence="5">Muscle</tissue>
    </source>
</reference>
<dbReference type="AlphaFoldDB" id="A0A3R7LQL8"/>
<dbReference type="GO" id="GO:0005634">
    <property type="term" value="C:nucleus"/>
    <property type="evidence" value="ECO:0007669"/>
    <property type="project" value="TreeGrafter"/>
</dbReference>
<gene>
    <name evidence="5" type="ORF">C7M84_020405</name>
</gene>
<accession>A0A3R7LQL8</accession>
<keyword evidence="5" id="KW-0346">Stress response</keyword>
<evidence type="ECO:0000256" key="1">
    <source>
        <dbReference type="PROSITE-ProRule" id="PRU00285"/>
    </source>
</evidence>
<name>A0A3R7LQL8_PENVA</name>